<name>A0A916W4L6_9BACT</name>
<proteinExistence type="predicted"/>
<gene>
    <name evidence="2" type="ORF">GCM10011507_18580</name>
</gene>
<reference evidence="2" key="1">
    <citation type="journal article" date="2014" name="Int. J. Syst. Evol. Microbiol.">
        <title>Complete genome sequence of Corynebacterium casei LMG S-19264T (=DSM 44701T), isolated from a smear-ripened cheese.</title>
        <authorList>
            <consortium name="US DOE Joint Genome Institute (JGI-PGF)"/>
            <person name="Walter F."/>
            <person name="Albersmeier A."/>
            <person name="Kalinowski J."/>
            <person name="Ruckert C."/>
        </authorList>
    </citation>
    <scope>NUCLEOTIDE SEQUENCE</scope>
    <source>
        <strain evidence="2">CGMCC 1.15447</strain>
    </source>
</reference>
<dbReference type="Proteomes" id="UP000648801">
    <property type="component" value="Unassembled WGS sequence"/>
</dbReference>
<evidence type="ECO:0000259" key="1">
    <source>
        <dbReference type="PROSITE" id="PS50943"/>
    </source>
</evidence>
<sequence>MSQFDLAEEVGLSEGQINNIERGKSWVGELTFALLAKALHVSQPALTDYRENEAFIKSGGLKRRAPRKPAKLIVRNRRQTLVSIPAKKR</sequence>
<organism evidence="2 3">
    <name type="scientific">Edaphobacter acidisoli</name>
    <dbReference type="NCBI Taxonomy" id="2040573"/>
    <lineage>
        <taxon>Bacteria</taxon>
        <taxon>Pseudomonadati</taxon>
        <taxon>Acidobacteriota</taxon>
        <taxon>Terriglobia</taxon>
        <taxon>Terriglobales</taxon>
        <taxon>Acidobacteriaceae</taxon>
        <taxon>Edaphobacter</taxon>
    </lineage>
</organism>
<dbReference type="InterPro" id="IPR010982">
    <property type="entry name" value="Lambda_DNA-bd_dom_sf"/>
</dbReference>
<dbReference type="SUPFAM" id="SSF47413">
    <property type="entry name" value="lambda repressor-like DNA-binding domains"/>
    <property type="match status" value="1"/>
</dbReference>
<dbReference type="InterPro" id="IPR001387">
    <property type="entry name" value="Cro/C1-type_HTH"/>
</dbReference>
<keyword evidence="3" id="KW-1185">Reference proteome</keyword>
<dbReference type="PROSITE" id="PS50943">
    <property type="entry name" value="HTH_CROC1"/>
    <property type="match status" value="1"/>
</dbReference>
<evidence type="ECO:0000313" key="3">
    <source>
        <dbReference type="Proteomes" id="UP000648801"/>
    </source>
</evidence>
<dbReference type="Gene3D" id="1.10.260.40">
    <property type="entry name" value="lambda repressor-like DNA-binding domains"/>
    <property type="match status" value="1"/>
</dbReference>
<dbReference type="EMBL" id="BMJB01000001">
    <property type="protein sequence ID" value="GGA67347.1"/>
    <property type="molecule type" value="Genomic_DNA"/>
</dbReference>
<accession>A0A916W4L6</accession>
<protein>
    <recommendedName>
        <fullName evidence="1">HTH cro/C1-type domain-containing protein</fullName>
    </recommendedName>
</protein>
<dbReference type="CDD" id="cd00093">
    <property type="entry name" value="HTH_XRE"/>
    <property type="match status" value="1"/>
</dbReference>
<comment type="caution">
    <text evidence="2">The sequence shown here is derived from an EMBL/GenBank/DDBJ whole genome shotgun (WGS) entry which is preliminary data.</text>
</comment>
<dbReference type="GO" id="GO:0003677">
    <property type="term" value="F:DNA binding"/>
    <property type="evidence" value="ECO:0007669"/>
    <property type="project" value="InterPro"/>
</dbReference>
<dbReference type="AlphaFoldDB" id="A0A916W4L6"/>
<dbReference type="Pfam" id="PF01381">
    <property type="entry name" value="HTH_3"/>
    <property type="match status" value="1"/>
</dbReference>
<feature type="domain" description="HTH cro/C1-type" evidence="1">
    <location>
        <begin position="1"/>
        <end position="46"/>
    </location>
</feature>
<evidence type="ECO:0000313" key="2">
    <source>
        <dbReference type="EMBL" id="GGA67347.1"/>
    </source>
</evidence>
<reference evidence="2" key="2">
    <citation type="submission" date="2020-09" db="EMBL/GenBank/DDBJ databases">
        <authorList>
            <person name="Sun Q."/>
            <person name="Zhou Y."/>
        </authorList>
    </citation>
    <scope>NUCLEOTIDE SEQUENCE</scope>
    <source>
        <strain evidence="2">CGMCC 1.15447</strain>
    </source>
</reference>